<gene>
    <name evidence="6" type="ORF">DKW60_09185</name>
</gene>
<organism evidence="6 7">
    <name type="scientific">Leucothrix pacifica</name>
    <dbReference type="NCBI Taxonomy" id="1247513"/>
    <lineage>
        <taxon>Bacteria</taxon>
        <taxon>Pseudomonadati</taxon>
        <taxon>Pseudomonadota</taxon>
        <taxon>Gammaproteobacteria</taxon>
        <taxon>Thiotrichales</taxon>
        <taxon>Thiotrichaceae</taxon>
        <taxon>Leucothrix</taxon>
    </lineage>
</organism>
<dbReference type="Pfam" id="PF03466">
    <property type="entry name" value="LysR_substrate"/>
    <property type="match status" value="1"/>
</dbReference>
<feature type="domain" description="HTH lysR-type" evidence="5">
    <location>
        <begin position="6"/>
        <end position="63"/>
    </location>
</feature>
<dbReference type="PANTHER" id="PTHR30537:SF26">
    <property type="entry name" value="GLYCINE CLEAVAGE SYSTEM TRANSCRIPTIONAL ACTIVATOR"/>
    <property type="match status" value="1"/>
</dbReference>
<dbReference type="InterPro" id="IPR000847">
    <property type="entry name" value="LysR_HTH_N"/>
</dbReference>
<dbReference type="GO" id="GO:0043565">
    <property type="term" value="F:sequence-specific DNA binding"/>
    <property type="evidence" value="ECO:0007669"/>
    <property type="project" value="TreeGrafter"/>
</dbReference>
<reference evidence="6 7" key="1">
    <citation type="submission" date="2018-05" db="EMBL/GenBank/DDBJ databases">
        <title>Leucothrix arctica sp. nov., isolated from Arctic seawater.</title>
        <authorList>
            <person name="Choi A."/>
            <person name="Baek K."/>
        </authorList>
    </citation>
    <scope>NUCLEOTIDE SEQUENCE [LARGE SCALE GENOMIC DNA]</scope>
    <source>
        <strain evidence="6 7">JCM 18388</strain>
    </source>
</reference>
<comment type="similarity">
    <text evidence="1">Belongs to the LysR transcriptional regulatory family.</text>
</comment>
<dbReference type="AlphaFoldDB" id="A0A317CI47"/>
<dbReference type="FunFam" id="1.10.10.10:FF:000038">
    <property type="entry name" value="Glycine cleavage system transcriptional activator"/>
    <property type="match status" value="1"/>
</dbReference>
<dbReference type="Gene3D" id="1.10.10.10">
    <property type="entry name" value="Winged helix-like DNA-binding domain superfamily/Winged helix DNA-binding domain"/>
    <property type="match status" value="1"/>
</dbReference>
<dbReference type="PRINTS" id="PR00039">
    <property type="entry name" value="HTHLYSR"/>
</dbReference>
<dbReference type="SUPFAM" id="SSF53850">
    <property type="entry name" value="Periplasmic binding protein-like II"/>
    <property type="match status" value="1"/>
</dbReference>
<accession>A0A317CI47</accession>
<protein>
    <recommendedName>
        <fullName evidence="5">HTH lysR-type domain-containing protein</fullName>
    </recommendedName>
</protein>
<proteinExistence type="inferred from homology"/>
<evidence type="ECO:0000256" key="3">
    <source>
        <dbReference type="ARBA" id="ARBA00023125"/>
    </source>
</evidence>
<dbReference type="GO" id="GO:0006351">
    <property type="term" value="P:DNA-templated transcription"/>
    <property type="evidence" value="ECO:0007669"/>
    <property type="project" value="TreeGrafter"/>
</dbReference>
<keyword evidence="3" id="KW-0238">DNA-binding</keyword>
<dbReference type="PROSITE" id="PS50931">
    <property type="entry name" value="HTH_LYSR"/>
    <property type="match status" value="1"/>
</dbReference>
<keyword evidence="7" id="KW-1185">Reference proteome</keyword>
<dbReference type="InterPro" id="IPR036388">
    <property type="entry name" value="WH-like_DNA-bd_sf"/>
</dbReference>
<sequence length="307" mass="34185">MKHSLPPLDSLKAFEAAARHLSFSLAADELCITKGAVSHQIRKLEEQLQCRLFKRAVRQVYLTDAGQTLLHTTQRLFKDLGDTLSQLSGENQQAGVSIAATTYVAARWLSSRISQFNEQHPDVTILLQHSVNSADFKLGDVDLAIRWGPCKGRADRNRFGEIPMGLFPAASPQLLARYGIDNAIATIKPFAAAQLLEAPFNQMTLLCEDRPQDTWQEWLDANMPEPLGLENPRRVISDANVRVQAAVDGQGLIMADDLMRNELNNELLITPFLEVLEGYGYALMSSPTRIHGGNASLVKEWFQEHSH</sequence>
<evidence type="ECO:0000256" key="2">
    <source>
        <dbReference type="ARBA" id="ARBA00023015"/>
    </source>
</evidence>
<dbReference type="SUPFAM" id="SSF46785">
    <property type="entry name" value="Winged helix' DNA-binding domain"/>
    <property type="match status" value="1"/>
</dbReference>
<dbReference type="GO" id="GO:0003700">
    <property type="term" value="F:DNA-binding transcription factor activity"/>
    <property type="evidence" value="ECO:0007669"/>
    <property type="project" value="InterPro"/>
</dbReference>
<name>A0A317CI47_9GAMM</name>
<dbReference type="InterPro" id="IPR058163">
    <property type="entry name" value="LysR-type_TF_proteobact-type"/>
</dbReference>
<dbReference type="EMBL" id="QGKM01000021">
    <property type="protein sequence ID" value="PWQ97841.1"/>
    <property type="molecule type" value="Genomic_DNA"/>
</dbReference>
<evidence type="ECO:0000313" key="7">
    <source>
        <dbReference type="Proteomes" id="UP000245539"/>
    </source>
</evidence>
<dbReference type="InterPro" id="IPR036390">
    <property type="entry name" value="WH_DNA-bd_sf"/>
</dbReference>
<evidence type="ECO:0000256" key="4">
    <source>
        <dbReference type="ARBA" id="ARBA00023163"/>
    </source>
</evidence>
<dbReference type="RefSeq" id="WP_109837362.1">
    <property type="nucleotide sequence ID" value="NZ_QGKM01000021.1"/>
</dbReference>
<evidence type="ECO:0000313" key="6">
    <source>
        <dbReference type="EMBL" id="PWQ97841.1"/>
    </source>
</evidence>
<dbReference type="InterPro" id="IPR005119">
    <property type="entry name" value="LysR_subst-bd"/>
</dbReference>
<evidence type="ECO:0000259" key="5">
    <source>
        <dbReference type="PROSITE" id="PS50931"/>
    </source>
</evidence>
<keyword evidence="4" id="KW-0804">Transcription</keyword>
<keyword evidence="2" id="KW-0805">Transcription regulation</keyword>
<dbReference type="OrthoDB" id="9771171at2"/>
<dbReference type="PANTHER" id="PTHR30537">
    <property type="entry name" value="HTH-TYPE TRANSCRIPTIONAL REGULATOR"/>
    <property type="match status" value="1"/>
</dbReference>
<dbReference type="Pfam" id="PF00126">
    <property type="entry name" value="HTH_1"/>
    <property type="match status" value="1"/>
</dbReference>
<evidence type="ECO:0000256" key="1">
    <source>
        <dbReference type="ARBA" id="ARBA00009437"/>
    </source>
</evidence>
<comment type="caution">
    <text evidence="6">The sequence shown here is derived from an EMBL/GenBank/DDBJ whole genome shotgun (WGS) entry which is preliminary data.</text>
</comment>
<dbReference type="Proteomes" id="UP000245539">
    <property type="component" value="Unassembled WGS sequence"/>
</dbReference>
<dbReference type="Gene3D" id="3.40.190.10">
    <property type="entry name" value="Periplasmic binding protein-like II"/>
    <property type="match status" value="2"/>
</dbReference>